<keyword evidence="8" id="KW-0479">Metal-binding</keyword>
<accession>A0A9W2WKA7</accession>
<feature type="binding site" evidence="8">
    <location>
        <position position="117"/>
    </location>
    <ligand>
        <name>Ca(2+)</name>
        <dbReference type="ChEBI" id="CHEBI:29108"/>
    </ligand>
</feature>
<dbReference type="FunFam" id="1.20.90.10:FF:000001">
    <property type="entry name" value="Basic phospholipase A2 homolog"/>
    <property type="match status" value="1"/>
</dbReference>
<dbReference type="GO" id="GO:0006644">
    <property type="term" value="P:phospholipid metabolic process"/>
    <property type="evidence" value="ECO:0007669"/>
    <property type="project" value="InterPro"/>
</dbReference>
<evidence type="ECO:0000256" key="10">
    <source>
        <dbReference type="RuleBase" id="RU003654"/>
    </source>
</evidence>
<dbReference type="SMART" id="SM00085">
    <property type="entry name" value="PA2c"/>
    <property type="match status" value="1"/>
</dbReference>
<dbReference type="PRINTS" id="PR00389">
    <property type="entry name" value="PHPHLIPASEA2"/>
</dbReference>
<gene>
    <name evidence="14" type="primary">PLA2G5</name>
</gene>
<dbReference type="PANTHER" id="PTHR11716">
    <property type="entry name" value="PHOSPHOLIPASE A2 FAMILY MEMBER"/>
    <property type="match status" value="1"/>
</dbReference>
<comment type="subcellular location">
    <subcellularLocation>
        <location evidence="1 11">Secreted</location>
    </subcellularLocation>
</comment>
<feature type="binding site" evidence="8">
    <location>
        <position position="100"/>
    </location>
    <ligand>
        <name>Ca(2+)</name>
        <dbReference type="ChEBI" id="CHEBI:29108"/>
    </ligand>
</feature>
<keyword evidence="11" id="KW-0378">Hydrolase</keyword>
<dbReference type="PROSITE" id="PS00118">
    <property type="entry name" value="PA2_HIS"/>
    <property type="match status" value="1"/>
</dbReference>
<dbReference type="Gene3D" id="1.20.90.10">
    <property type="entry name" value="Phospholipase A2 domain"/>
    <property type="match status" value="1"/>
</dbReference>
<dbReference type="GO" id="GO:0042130">
    <property type="term" value="P:negative regulation of T cell proliferation"/>
    <property type="evidence" value="ECO:0007669"/>
    <property type="project" value="TreeGrafter"/>
</dbReference>
<feature type="disulfide bond" evidence="9">
    <location>
        <begin position="112"/>
        <end position="166"/>
    </location>
</feature>
<keyword evidence="8 11" id="KW-0106">Calcium</keyword>
<dbReference type="SUPFAM" id="SSF48619">
    <property type="entry name" value="Phospholipase A2, PLA2"/>
    <property type="match status" value="1"/>
</dbReference>
<dbReference type="InterPro" id="IPR016090">
    <property type="entry name" value="PLA2-like_dom"/>
</dbReference>
<comment type="cofactor">
    <cofactor evidence="8">
        <name>Ca(2+)</name>
        <dbReference type="ChEBI" id="CHEBI:29108"/>
    </cofactor>
    <text evidence="8">Binds 1 Ca(2+) ion per subunit.</text>
</comment>
<dbReference type="InterPro" id="IPR033113">
    <property type="entry name" value="PLA2_histidine"/>
</dbReference>
<dbReference type="GO" id="GO:0016042">
    <property type="term" value="P:lipid catabolic process"/>
    <property type="evidence" value="ECO:0007669"/>
    <property type="project" value="InterPro"/>
</dbReference>
<evidence type="ECO:0000256" key="1">
    <source>
        <dbReference type="ARBA" id="ARBA00004613"/>
    </source>
</evidence>
<keyword evidence="11" id="KW-0443">Lipid metabolism</keyword>
<feature type="disulfide bond" evidence="9">
    <location>
        <begin position="95"/>
        <end position="186"/>
    </location>
</feature>
<feature type="disulfide bond" evidence="9">
    <location>
        <begin position="97"/>
        <end position="113"/>
    </location>
</feature>
<reference evidence="14" key="1">
    <citation type="submission" date="2025-08" db="UniProtKB">
        <authorList>
            <consortium name="RefSeq"/>
        </authorList>
    </citation>
    <scope>IDENTIFICATION</scope>
    <source>
        <tissue evidence="14">Muscle</tissue>
    </source>
</reference>
<organism evidence="13 14">
    <name type="scientific">Physeter macrocephalus</name>
    <name type="common">Sperm whale</name>
    <name type="synonym">Physeter catodon</name>
    <dbReference type="NCBI Taxonomy" id="9755"/>
    <lineage>
        <taxon>Eukaryota</taxon>
        <taxon>Metazoa</taxon>
        <taxon>Chordata</taxon>
        <taxon>Craniata</taxon>
        <taxon>Vertebrata</taxon>
        <taxon>Euteleostomi</taxon>
        <taxon>Mammalia</taxon>
        <taxon>Eutheria</taxon>
        <taxon>Laurasiatheria</taxon>
        <taxon>Artiodactyla</taxon>
        <taxon>Whippomorpha</taxon>
        <taxon>Cetacea</taxon>
        <taxon>Odontoceti</taxon>
        <taxon>Physeteridae</taxon>
        <taxon>Physeter</taxon>
    </lineage>
</organism>
<dbReference type="GO" id="GO:0005576">
    <property type="term" value="C:extracellular region"/>
    <property type="evidence" value="ECO:0007669"/>
    <property type="project" value="UniProtKB-SubCell"/>
</dbReference>
<feature type="disulfide bond" evidence="9">
    <location>
        <begin position="146"/>
        <end position="157"/>
    </location>
</feature>
<dbReference type="GO" id="GO:0005543">
    <property type="term" value="F:phospholipid binding"/>
    <property type="evidence" value="ECO:0007669"/>
    <property type="project" value="TreeGrafter"/>
</dbReference>
<feature type="disulfide bond" evidence="9">
    <location>
        <begin position="119"/>
        <end position="159"/>
    </location>
</feature>
<feature type="domain" description="Phospholipase A2-like central" evidence="12">
    <location>
        <begin position="70"/>
        <end position="187"/>
    </location>
</feature>
<evidence type="ECO:0000313" key="13">
    <source>
        <dbReference type="Proteomes" id="UP000248484"/>
    </source>
</evidence>
<dbReference type="AlphaFoldDB" id="A0A9W2WKA7"/>
<dbReference type="OrthoDB" id="5841574at2759"/>
<dbReference type="GO" id="GO:0050482">
    <property type="term" value="P:arachidonate secretion"/>
    <property type="evidence" value="ECO:0007669"/>
    <property type="project" value="InterPro"/>
</dbReference>
<dbReference type="GO" id="GO:0005509">
    <property type="term" value="F:calcium ion binding"/>
    <property type="evidence" value="ECO:0007669"/>
    <property type="project" value="InterPro"/>
</dbReference>
<evidence type="ECO:0000259" key="12">
    <source>
        <dbReference type="SMART" id="SM00085"/>
    </source>
</evidence>
<dbReference type="GeneID" id="102988713"/>
<feature type="active site" evidence="7">
    <location>
        <position position="160"/>
    </location>
</feature>
<comment type="catalytic activity">
    <reaction evidence="6">
        <text>1-hexadecanoyl-2-(9Z,12Z-octadecadienoyl)-sn-glycero-3-phosphoethanolamine + H2O = 1-hexadecanoyl-sn-glycero-3-phosphoethanolamine + (9Z,12Z)-octadecadienoate + H(+)</text>
        <dbReference type="Rhea" id="RHEA:40815"/>
        <dbReference type="ChEBI" id="CHEBI:15377"/>
        <dbReference type="ChEBI" id="CHEBI:15378"/>
        <dbReference type="ChEBI" id="CHEBI:30245"/>
        <dbReference type="ChEBI" id="CHEBI:73004"/>
        <dbReference type="ChEBI" id="CHEBI:73008"/>
    </reaction>
    <physiologicalReaction direction="left-to-right" evidence="6">
        <dbReference type="Rhea" id="RHEA:40816"/>
    </physiologicalReaction>
</comment>
<name>A0A9W2WKA7_PHYMC</name>
<comment type="similarity">
    <text evidence="2 10">Belongs to the phospholipase A2 family.</text>
</comment>
<dbReference type="CDD" id="cd00125">
    <property type="entry name" value="PLA2c"/>
    <property type="match status" value="1"/>
</dbReference>
<feature type="disulfide bond" evidence="9">
    <location>
        <begin position="128"/>
        <end position="152"/>
    </location>
</feature>
<evidence type="ECO:0000256" key="4">
    <source>
        <dbReference type="ARBA" id="ARBA00023157"/>
    </source>
</evidence>
<feature type="active site" evidence="7">
    <location>
        <position position="116"/>
    </location>
</feature>
<sequence>MTLPVGAGAETRPERLLCVGPGTAPLHQQPCPKMISCAPGTLVFFRTLEMKGLLTLAWFLACSVPAVPGSLLELRVMIEKVTRKPALMSYGFYGCYCGWGGQGTPKDGTDWCCWMHDHCYAQLEKKGCNALIQVYRYRVACGLVTCERGSLCQMQLCTCDRHFVYCLKRNMRSYNPHYQYFPNFLCT</sequence>
<feature type="binding site" evidence="8">
    <location>
        <position position="96"/>
    </location>
    <ligand>
        <name>Ca(2+)</name>
        <dbReference type="ChEBI" id="CHEBI:29108"/>
    </ligand>
</feature>
<evidence type="ECO:0000313" key="14">
    <source>
        <dbReference type="RefSeq" id="XP_054939716.1"/>
    </source>
</evidence>
<keyword evidence="13" id="KW-1185">Reference proteome</keyword>
<keyword evidence="3 11" id="KW-0964">Secreted</keyword>
<dbReference type="PANTHER" id="PTHR11716:SF10">
    <property type="entry name" value="PHOSPHOLIPASE A2 GROUP V"/>
    <property type="match status" value="1"/>
</dbReference>
<dbReference type="Proteomes" id="UP000248484">
    <property type="component" value="Chromosome 3"/>
</dbReference>
<protein>
    <recommendedName>
        <fullName evidence="11">Phospholipase A2</fullName>
        <ecNumber evidence="11">3.1.1.4</ecNumber>
    </recommendedName>
</protein>
<feature type="binding site" evidence="8">
    <location>
        <position position="98"/>
    </location>
    <ligand>
        <name>Ca(2+)</name>
        <dbReference type="ChEBI" id="CHEBI:29108"/>
    </ligand>
</feature>
<proteinExistence type="inferred from homology"/>
<evidence type="ECO:0000256" key="3">
    <source>
        <dbReference type="ARBA" id="ARBA00022525"/>
    </source>
</evidence>
<evidence type="ECO:0000256" key="7">
    <source>
        <dbReference type="PIRSR" id="PIRSR601211-1"/>
    </source>
</evidence>
<evidence type="ECO:0000256" key="9">
    <source>
        <dbReference type="PIRSR" id="PIRSR601211-3"/>
    </source>
</evidence>
<dbReference type="InterPro" id="IPR036444">
    <property type="entry name" value="PLipase_A2_dom_sf"/>
</dbReference>
<comment type="catalytic activity">
    <reaction evidence="11">
        <text>a 1,2-diacyl-sn-glycero-3-phosphocholine + H2O = a 1-acyl-sn-glycero-3-phosphocholine + a fatty acid + H(+)</text>
        <dbReference type="Rhea" id="RHEA:15801"/>
        <dbReference type="ChEBI" id="CHEBI:15377"/>
        <dbReference type="ChEBI" id="CHEBI:15378"/>
        <dbReference type="ChEBI" id="CHEBI:28868"/>
        <dbReference type="ChEBI" id="CHEBI:57643"/>
        <dbReference type="ChEBI" id="CHEBI:58168"/>
        <dbReference type="EC" id="3.1.1.4"/>
    </reaction>
</comment>
<evidence type="ECO:0000256" key="2">
    <source>
        <dbReference type="ARBA" id="ARBA00007056"/>
    </source>
</evidence>
<evidence type="ECO:0000256" key="5">
    <source>
        <dbReference type="ARBA" id="ARBA00048699"/>
    </source>
</evidence>
<evidence type="ECO:0000256" key="6">
    <source>
        <dbReference type="ARBA" id="ARBA00049039"/>
    </source>
</evidence>
<evidence type="ECO:0000256" key="11">
    <source>
        <dbReference type="RuleBase" id="RU361236"/>
    </source>
</evidence>
<dbReference type="CTD" id="5322"/>
<dbReference type="EC" id="3.1.1.4" evidence="11"/>
<keyword evidence="4 9" id="KW-1015">Disulfide bond</keyword>
<dbReference type="GO" id="GO:0047498">
    <property type="term" value="F:calcium-dependent phospholipase A2 activity"/>
    <property type="evidence" value="ECO:0007669"/>
    <property type="project" value="TreeGrafter"/>
</dbReference>
<dbReference type="InterPro" id="IPR001211">
    <property type="entry name" value="PLA2"/>
</dbReference>
<evidence type="ECO:0000256" key="8">
    <source>
        <dbReference type="PIRSR" id="PIRSR601211-2"/>
    </source>
</evidence>
<comment type="catalytic activity">
    <reaction evidence="5">
        <text>1-hexadecanoyl-2-(9Z-octadecenoyl)-sn-glycero-3-phosphocholine + H2O = 1-hexadecanoyl-sn-glycero-3-phosphocholine + (9Z)-octadecenoate + H(+)</text>
        <dbReference type="Rhea" id="RHEA:38779"/>
        <dbReference type="ChEBI" id="CHEBI:15377"/>
        <dbReference type="ChEBI" id="CHEBI:15378"/>
        <dbReference type="ChEBI" id="CHEBI:30823"/>
        <dbReference type="ChEBI" id="CHEBI:72998"/>
        <dbReference type="ChEBI" id="CHEBI:73001"/>
    </reaction>
    <physiologicalReaction direction="left-to-right" evidence="5">
        <dbReference type="Rhea" id="RHEA:38780"/>
    </physiologicalReaction>
</comment>
<dbReference type="Pfam" id="PF00068">
    <property type="entry name" value="Phospholip_A2_1"/>
    <property type="match status" value="1"/>
</dbReference>
<dbReference type="RefSeq" id="XP_054939716.1">
    <property type="nucleotide sequence ID" value="XM_055083741.1"/>
</dbReference>